<sequence length="100" mass="12043">MNASFIQDTFQLIKKDFQIETTESIEAEEALLQFLKPIIHHMLNRDFERLLQICYRIDLGENRLKQILHETDPELMVDELCIAIIKRQKQKIEIRRKYAQ</sequence>
<dbReference type="AlphaFoldDB" id="A0A1N7JJH6"/>
<gene>
    <name evidence="1" type="ORF">SAMN05421761_10165</name>
</gene>
<proteinExistence type="predicted"/>
<dbReference type="EMBL" id="FTOP01000001">
    <property type="protein sequence ID" value="SIS49404.1"/>
    <property type="molecule type" value="Genomic_DNA"/>
</dbReference>
<dbReference type="OrthoDB" id="982794at2"/>
<dbReference type="Proteomes" id="UP000186026">
    <property type="component" value="Unassembled WGS sequence"/>
</dbReference>
<dbReference type="STRING" id="529505.SAMN05421761_10165"/>
<reference evidence="2" key="1">
    <citation type="submission" date="2017-01" db="EMBL/GenBank/DDBJ databases">
        <authorList>
            <person name="Varghese N."/>
            <person name="Submissions S."/>
        </authorList>
    </citation>
    <scope>NUCLEOTIDE SEQUENCE [LARGE SCALE GENOMIC DNA]</scope>
    <source>
        <strain evidence="2">DSM 46698</strain>
    </source>
</reference>
<dbReference type="RefSeq" id="WP_076497439.1">
    <property type="nucleotide sequence ID" value="NZ_FTOP01000001.1"/>
</dbReference>
<protein>
    <submittedName>
        <fullName evidence="1">Uncharacterized protein</fullName>
    </submittedName>
</protein>
<name>A0A1N7JJH6_9BACT</name>
<accession>A0A1N7JJH6</accession>
<organism evidence="1 2">
    <name type="scientific">Belliella pelovolcani</name>
    <dbReference type="NCBI Taxonomy" id="529505"/>
    <lineage>
        <taxon>Bacteria</taxon>
        <taxon>Pseudomonadati</taxon>
        <taxon>Bacteroidota</taxon>
        <taxon>Cytophagia</taxon>
        <taxon>Cytophagales</taxon>
        <taxon>Cyclobacteriaceae</taxon>
        <taxon>Belliella</taxon>
    </lineage>
</organism>
<evidence type="ECO:0000313" key="2">
    <source>
        <dbReference type="Proteomes" id="UP000186026"/>
    </source>
</evidence>
<keyword evidence="2" id="KW-1185">Reference proteome</keyword>
<evidence type="ECO:0000313" key="1">
    <source>
        <dbReference type="EMBL" id="SIS49404.1"/>
    </source>
</evidence>